<name>A0AAD4C1M1_BOLED</name>
<evidence type="ECO:0000313" key="1">
    <source>
        <dbReference type="EMBL" id="KAF8444906.1"/>
    </source>
</evidence>
<comment type="caution">
    <text evidence="1">The sequence shown here is derived from an EMBL/GenBank/DDBJ whole genome shotgun (WGS) entry which is preliminary data.</text>
</comment>
<reference evidence="1" key="1">
    <citation type="submission" date="2019-10" db="EMBL/GenBank/DDBJ databases">
        <authorList>
            <consortium name="DOE Joint Genome Institute"/>
            <person name="Kuo A."/>
            <person name="Miyauchi S."/>
            <person name="Kiss E."/>
            <person name="Drula E."/>
            <person name="Kohler A."/>
            <person name="Sanchez-Garcia M."/>
            <person name="Andreopoulos B."/>
            <person name="Barry K.W."/>
            <person name="Bonito G."/>
            <person name="Buee M."/>
            <person name="Carver A."/>
            <person name="Chen C."/>
            <person name="Cichocki N."/>
            <person name="Clum A."/>
            <person name="Culley D."/>
            <person name="Crous P.W."/>
            <person name="Fauchery L."/>
            <person name="Girlanda M."/>
            <person name="Hayes R."/>
            <person name="Keri Z."/>
            <person name="LaButti K."/>
            <person name="Lipzen A."/>
            <person name="Lombard V."/>
            <person name="Magnuson J."/>
            <person name="Maillard F."/>
            <person name="Morin E."/>
            <person name="Murat C."/>
            <person name="Nolan M."/>
            <person name="Ohm R."/>
            <person name="Pangilinan J."/>
            <person name="Pereira M."/>
            <person name="Perotto S."/>
            <person name="Peter M."/>
            <person name="Riley R."/>
            <person name="Sitrit Y."/>
            <person name="Stielow B."/>
            <person name="Szollosi G."/>
            <person name="Zifcakova L."/>
            <person name="Stursova M."/>
            <person name="Spatafora J.W."/>
            <person name="Tedersoo L."/>
            <person name="Vaario L.-M."/>
            <person name="Yamada A."/>
            <person name="Yan M."/>
            <person name="Wang P."/>
            <person name="Xu J."/>
            <person name="Bruns T."/>
            <person name="Baldrian P."/>
            <person name="Vilgalys R."/>
            <person name="Henrissat B."/>
            <person name="Grigoriev I.V."/>
            <person name="Hibbett D."/>
            <person name="Nagy L.G."/>
            <person name="Martin F.M."/>
        </authorList>
    </citation>
    <scope>NUCLEOTIDE SEQUENCE</scope>
    <source>
        <strain evidence="1">BED1</strain>
    </source>
</reference>
<evidence type="ECO:0000313" key="2">
    <source>
        <dbReference type="Proteomes" id="UP001194468"/>
    </source>
</evidence>
<keyword evidence="2" id="KW-1185">Reference proteome</keyword>
<organism evidence="1 2">
    <name type="scientific">Boletus edulis BED1</name>
    <dbReference type="NCBI Taxonomy" id="1328754"/>
    <lineage>
        <taxon>Eukaryota</taxon>
        <taxon>Fungi</taxon>
        <taxon>Dikarya</taxon>
        <taxon>Basidiomycota</taxon>
        <taxon>Agaricomycotina</taxon>
        <taxon>Agaricomycetes</taxon>
        <taxon>Agaricomycetidae</taxon>
        <taxon>Boletales</taxon>
        <taxon>Boletineae</taxon>
        <taxon>Boletaceae</taxon>
        <taxon>Boletoideae</taxon>
        <taxon>Boletus</taxon>
    </lineage>
</organism>
<dbReference type="Proteomes" id="UP001194468">
    <property type="component" value="Unassembled WGS sequence"/>
</dbReference>
<protein>
    <submittedName>
        <fullName evidence="1">Uncharacterized protein</fullName>
    </submittedName>
</protein>
<reference evidence="1" key="2">
    <citation type="journal article" date="2020" name="Nat. Commun.">
        <title>Large-scale genome sequencing of mycorrhizal fungi provides insights into the early evolution of symbiotic traits.</title>
        <authorList>
            <person name="Miyauchi S."/>
            <person name="Kiss E."/>
            <person name="Kuo A."/>
            <person name="Drula E."/>
            <person name="Kohler A."/>
            <person name="Sanchez-Garcia M."/>
            <person name="Morin E."/>
            <person name="Andreopoulos B."/>
            <person name="Barry K.W."/>
            <person name="Bonito G."/>
            <person name="Buee M."/>
            <person name="Carver A."/>
            <person name="Chen C."/>
            <person name="Cichocki N."/>
            <person name="Clum A."/>
            <person name="Culley D."/>
            <person name="Crous P.W."/>
            <person name="Fauchery L."/>
            <person name="Girlanda M."/>
            <person name="Hayes R.D."/>
            <person name="Keri Z."/>
            <person name="LaButti K."/>
            <person name="Lipzen A."/>
            <person name="Lombard V."/>
            <person name="Magnuson J."/>
            <person name="Maillard F."/>
            <person name="Murat C."/>
            <person name="Nolan M."/>
            <person name="Ohm R.A."/>
            <person name="Pangilinan J."/>
            <person name="Pereira M.F."/>
            <person name="Perotto S."/>
            <person name="Peter M."/>
            <person name="Pfister S."/>
            <person name="Riley R."/>
            <person name="Sitrit Y."/>
            <person name="Stielow J.B."/>
            <person name="Szollosi G."/>
            <person name="Zifcakova L."/>
            <person name="Stursova M."/>
            <person name="Spatafora J.W."/>
            <person name="Tedersoo L."/>
            <person name="Vaario L.M."/>
            <person name="Yamada A."/>
            <person name="Yan M."/>
            <person name="Wang P."/>
            <person name="Xu J."/>
            <person name="Bruns T."/>
            <person name="Baldrian P."/>
            <person name="Vilgalys R."/>
            <person name="Dunand C."/>
            <person name="Henrissat B."/>
            <person name="Grigoriev I.V."/>
            <person name="Hibbett D."/>
            <person name="Nagy L.G."/>
            <person name="Martin F.M."/>
        </authorList>
    </citation>
    <scope>NUCLEOTIDE SEQUENCE</scope>
    <source>
        <strain evidence="1">BED1</strain>
    </source>
</reference>
<sequence length="115" mass="12298">MGRGGGVTLNFSSHQPSPFFPLPATARKPSSKRSGAFLTVAKTVVDAMPVARWIDIDSAIHQRGGVKVCASNAQHSRRRRDASKSYTLSIGCPEDHVDDGHLGVRVSLLFVLGDA</sequence>
<dbReference type="EMBL" id="WHUW01000006">
    <property type="protein sequence ID" value="KAF8444906.1"/>
    <property type="molecule type" value="Genomic_DNA"/>
</dbReference>
<dbReference type="AlphaFoldDB" id="A0AAD4C1M1"/>
<accession>A0AAD4C1M1</accession>
<proteinExistence type="predicted"/>
<gene>
    <name evidence="1" type="ORF">L210DRAFT_3502325</name>
</gene>